<dbReference type="CDD" id="cd18727">
    <property type="entry name" value="PIN_Swt1-like"/>
    <property type="match status" value="1"/>
</dbReference>
<evidence type="ECO:0000256" key="1">
    <source>
        <dbReference type="SAM" id="MobiDB-lite"/>
    </source>
</evidence>
<reference evidence="3" key="2">
    <citation type="submission" date="2024-08" db="UniProtKB">
        <authorList>
            <consortium name="EnsemblMetazoa"/>
        </authorList>
    </citation>
    <scope>IDENTIFICATION</scope>
</reference>
<feature type="domain" description="PIN" evidence="2">
    <location>
        <begin position="405"/>
        <end position="529"/>
    </location>
</feature>
<name>A0AAR5Q5L5_DENPD</name>
<sequence>MPRRNNERRAAKRKHEGEDEATTSKRINVESPLHPALKPKAGNLAANRLTALRKRLCDTLAPASEKPAKPFQGTSSSVCAGGTISPKEQFTKYPLETAIKRLENSRRKLNGTVIVIDDSPSPAKDKHKAQFDSPQGFIVLSEAEDSVRNETPLVSANERLRKFRSNSLSLSPTSSSKTLTPDSGEKLNSSVVYVKTSRATIIPKANLFKSPKHADVVNGRATDVERLQKTPAKSLANVPRIAENECPGMANLIPKKSPITEMGSSPMGNRRAAIKNEIGAGSSTGKTVKSSLADRLAKIRDSKAPIERASATVNEDTSKDVLKCTSISRAALVEEWMDSAPPTACCNEFMSDSLEVHLNDTILGRSELLSESRADESMDWDEIPEPSNTPMAPKALPDEAKRNIICLVTDTNVFMHDLPKVQELLNFKIVGSQKLIIYIPWMVLKELDHFKDNSSRNSSMKSQALTAQKLINSALLEPNSKVVGQSVNDVCQQMDLGKDPDDKILACCLQAKTKYTTVVLLSNDINLRNKALTNDLKTYSPRELVAKLKCNKFVKIKVKLQGLLSQIVFQCCKEVYGDACSKMEMLANCPWSFEGCLRRFRRYWDSVFKELLLKHCLKTVEELIRITDRGDVADSNSSEFDRFKSKIKELLFFLQDIEKYNAAAKKMRVEMDNIGEDDCIL</sequence>
<dbReference type="GO" id="GO:0005634">
    <property type="term" value="C:nucleus"/>
    <property type="evidence" value="ECO:0007669"/>
    <property type="project" value="TreeGrafter"/>
</dbReference>
<dbReference type="CTD" id="54823"/>
<evidence type="ECO:0000313" key="4">
    <source>
        <dbReference type="Proteomes" id="UP000019118"/>
    </source>
</evidence>
<dbReference type="KEGG" id="dpa:109543289"/>
<dbReference type="PANTHER" id="PTHR16161:SF0">
    <property type="entry name" value="TRANSCRIPTIONAL PROTEIN SWT1"/>
    <property type="match status" value="1"/>
</dbReference>
<dbReference type="GeneID" id="109543289"/>
<dbReference type="EnsemblMetazoa" id="XM_019912911.1">
    <property type="protein sequence ID" value="XP_019768470.1"/>
    <property type="gene ID" value="LOC109543289"/>
</dbReference>
<dbReference type="Gene3D" id="3.40.50.1010">
    <property type="entry name" value="5'-nuclease"/>
    <property type="match status" value="1"/>
</dbReference>
<feature type="region of interest" description="Disordered" evidence="1">
    <location>
        <begin position="1"/>
        <end position="42"/>
    </location>
</feature>
<dbReference type="PANTHER" id="PTHR16161">
    <property type="entry name" value="TRANSCRIPTIONAL PROTEIN SWT1"/>
    <property type="match status" value="1"/>
</dbReference>
<dbReference type="SMART" id="SM00670">
    <property type="entry name" value="PINc"/>
    <property type="match status" value="1"/>
</dbReference>
<evidence type="ECO:0000313" key="3">
    <source>
        <dbReference type="EnsemblMetazoa" id="XP_019768470.1"/>
    </source>
</evidence>
<dbReference type="InterPro" id="IPR002716">
    <property type="entry name" value="PIN_dom"/>
</dbReference>
<proteinExistence type="predicted"/>
<accession>A0AAR5Q5L5</accession>
<feature type="region of interest" description="Disordered" evidence="1">
    <location>
        <begin position="374"/>
        <end position="395"/>
    </location>
</feature>
<protein>
    <recommendedName>
        <fullName evidence="2">PIN domain-containing protein</fullName>
    </recommendedName>
</protein>
<dbReference type="SUPFAM" id="SSF88723">
    <property type="entry name" value="PIN domain-like"/>
    <property type="match status" value="1"/>
</dbReference>
<evidence type="ECO:0000259" key="2">
    <source>
        <dbReference type="SMART" id="SM00670"/>
    </source>
</evidence>
<dbReference type="Pfam" id="PF13638">
    <property type="entry name" value="PIN_4"/>
    <property type="match status" value="1"/>
</dbReference>
<dbReference type="AlphaFoldDB" id="A0AAR5Q5L5"/>
<reference evidence="4" key="1">
    <citation type="journal article" date="2013" name="Genome Biol.">
        <title>Draft genome of the mountain pine beetle, Dendroctonus ponderosae Hopkins, a major forest pest.</title>
        <authorList>
            <person name="Keeling C.I."/>
            <person name="Yuen M.M."/>
            <person name="Liao N.Y."/>
            <person name="Docking T.R."/>
            <person name="Chan S.K."/>
            <person name="Taylor G.A."/>
            <person name="Palmquist D.L."/>
            <person name="Jackman S.D."/>
            <person name="Nguyen A."/>
            <person name="Li M."/>
            <person name="Henderson H."/>
            <person name="Janes J.K."/>
            <person name="Zhao Y."/>
            <person name="Pandoh P."/>
            <person name="Moore R."/>
            <person name="Sperling F.A."/>
            <person name="Huber D.P."/>
            <person name="Birol I."/>
            <person name="Jones S.J."/>
            <person name="Bohlmann J."/>
        </authorList>
    </citation>
    <scope>NUCLEOTIDE SEQUENCE</scope>
</reference>
<organism evidence="3 4">
    <name type="scientific">Dendroctonus ponderosae</name>
    <name type="common">Mountain pine beetle</name>
    <dbReference type="NCBI Taxonomy" id="77166"/>
    <lineage>
        <taxon>Eukaryota</taxon>
        <taxon>Metazoa</taxon>
        <taxon>Ecdysozoa</taxon>
        <taxon>Arthropoda</taxon>
        <taxon>Hexapoda</taxon>
        <taxon>Insecta</taxon>
        <taxon>Pterygota</taxon>
        <taxon>Neoptera</taxon>
        <taxon>Endopterygota</taxon>
        <taxon>Coleoptera</taxon>
        <taxon>Polyphaga</taxon>
        <taxon>Cucujiformia</taxon>
        <taxon>Curculionidae</taxon>
        <taxon>Scolytinae</taxon>
        <taxon>Dendroctonus</taxon>
    </lineage>
</organism>
<dbReference type="InterPro" id="IPR052626">
    <property type="entry name" value="SWT1_Regulator"/>
</dbReference>
<dbReference type="Proteomes" id="UP000019118">
    <property type="component" value="Unassembled WGS sequence"/>
</dbReference>
<dbReference type="InterPro" id="IPR029060">
    <property type="entry name" value="PIN-like_dom_sf"/>
</dbReference>
<keyword evidence="4" id="KW-1185">Reference proteome</keyword>